<dbReference type="SUPFAM" id="SSF53254">
    <property type="entry name" value="Phosphoglycerate mutase-like"/>
    <property type="match status" value="1"/>
</dbReference>
<evidence type="ECO:0000256" key="1">
    <source>
        <dbReference type="ARBA" id="ARBA00000032"/>
    </source>
</evidence>
<proteinExistence type="inferred from homology"/>
<evidence type="ECO:0000256" key="3">
    <source>
        <dbReference type="SAM" id="MobiDB-lite"/>
    </source>
</evidence>
<dbReference type="CDD" id="cd07061">
    <property type="entry name" value="HP_HAP_like"/>
    <property type="match status" value="1"/>
</dbReference>
<evidence type="ECO:0000313" key="6">
    <source>
        <dbReference type="Proteomes" id="UP001620645"/>
    </source>
</evidence>
<dbReference type="Pfam" id="PF00328">
    <property type="entry name" value="His_Phos_2"/>
    <property type="match status" value="1"/>
</dbReference>
<dbReference type="PROSITE" id="PS00616">
    <property type="entry name" value="HIS_ACID_PHOSPHAT_1"/>
    <property type="match status" value="1"/>
</dbReference>
<evidence type="ECO:0008006" key="7">
    <source>
        <dbReference type="Google" id="ProtNLM"/>
    </source>
</evidence>
<gene>
    <name evidence="5" type="ORF">niasHS_008684</name>
</gene>
<keyword evidence="4" id="KW-1133">Transmembrane helix</keyword>
<comment type="caution">
    <text evidence="5">The sequence shown here is derived from an EMBL/GenBank/DDBJ whole genome shotgun (WGS) entry which is preliminary data.</text>
</comment>
<feature type="transmembrane region" description="Helical" evidence="4">
    <location>
        <begin position="448"/>
        <end position="475"/>
    </location>
</feature>
<dbReference type="EMBL" id="JBICCN010000175">
    <property type="protein sequence ID" value="KAL3087706.1"/>
    <property type="molecule type" value="Genomic_DNA"/>
</dbReference>
<feature type="region of interest" description="Disordered" evidence="3">
    <location>
        <begin position="531"/>
        <end position="585"/>
    </location>
</feature>
<evidence type="ECO:0000256" key="4">
    <source>
        <dbReference type="SAM" id="Phobius"/>
    </source>
</evidence>
<dbReference type="InterPro" id="IPR000560">
    <property type="entry name" value="His_Pase_clade-2"/>
</dbReference>
<feature type="compositionally biased region" description="Basic residues" evidence="3">
    <location>
        <begin position="560"/>
        <end position="570"/>
    </location>
</feature>
<organism evidence="5 6">
    <name type="scientific">Heterodera schachtii</name>
    <name type="common">Sugarbeet cyst nematode worm</name>
    <name type="synonym">Tylenchus schachtii</name>
    <dbReference type="NCBI Taxonomy" id="97005"/>
    <lineage>
        <taxon>Eukaryota</taxon>
        <taxon>Metazoa</taxon>
        <taxon>Ecdysozoa</taxon>
        <taxon>Nematoda</taxon>
        <taxon>Chromadorea</taxon>
        <taxon>Rhabditida</taxon>
        <taxon>Tylenchina</taxon>
        <taxon>Tylenchomorpha</taxon>
        <taxon>Tylenchoidea</taxon>
        <taxon>Heteroderidae</taxon>
        <taxon>Heteroderinae</taxon>
        <taxon>Heterodera</taxon>
    </lineage>
</organism>
<keyword evidence="4" id="KW-0812">Transmembrane</keyword>
<dbReference type="PANTHER" id="PTHR11567:SF210">
    <property type="entry name" value="ACID PHOSPHATASE 5-RELATED"/>
    <property type="match status" value="1"/>
</dbReference>
<dbReference type="Proteomes" id="UP001620645">
    <property type="component" value="Unassembled WGS sequence"/>
</dbReference>
<protein>
    <recommendedName>
        <fullName evidence="7">Lysosomal acid phosphatase</fullName>
    </recommendedName>
</protein>
<dbReference type="AlphaFoldDB" id="A0ABD2JAQ8"/>
<dbReference type="PROSITE" id="PS00778">
    <property type="entry name" value="HIS_ACID_PHOSPHAT_2"/>
    <property type="match status" value="1"/>
</dbReference>
<evidence type="ECO:0000256" key="2">
    <source>
        <dbReference type="ARBA" id="ARBA00005375"/>
    </source>
</evidence>
<dbReference type="PANTHER" id="PTHR11567">
    <property type="entry name" value="ACID PHOSPHATASE-RELATED"/>
    <property type="match status" value="1"/>
</dbReference>
<comment type="catalytic activity">
    <reaction evidence="1">
        <text>a phosphate monoester + H2O = an alcohol + phosphate</text>
        <dbReference type="Rhea" id="RHEA:15017"/>
        <dbReference type="ChEBI" id="CHEBI:15377"/>
        <dbReference type="ChEBI" id="CHEBI:30879"/>
        <dbReference type="ChEBI" id="CHEBI:43474"/>
        <dbReference type="ChEBI" id="CHEBI:67140"/>
        <dbReference type="EC" id="3.1.3.2"/>
    </reaction>
</comment>
<dbReference type="Gene3D" id="3.40.50.1240">
    <property type="entry name" value="Phosphoglycerate mutase-like"/>
    <property type="match status" value="1"/>
</dbReference>
<dbReference type="InterPro" id="IPR033379">
    <property type="entry name" value="Acid_Pase_AS"/>
</dbReference>
<keyword evidence="6" id="KW-1185">Reference proteome</keyword>
<sequence length="585" mass="65779">MVKLSSSSSSSSSRSSKCSPRTLIVYICLLPTIFDALICTFCCAEQIVAQQKADFGTLKFVHILWRHGARTPIADMAKEPRQWKQGPGELTKKGMGQMYRLGQWIRHRYDGGFLSPEYNVNEFYVRSSDFNRTLMSAQALLAGLYPPTPNRTFEPGLKWQPIPVHTEAREADRVIFDGSNCAPMLEEERRVFSSAEVKEIERQNADFLRFLAIQSGFEQIPLPFRETRYVFDPLICIKLNGEGKELPKWANESVIERIWQLNDFSSNYLYKTTKLVRFRAGVLFNEILQRMKNVQQQQTSAAAAGGDNNNYDGRQRVQAYSAHDTTLAGILSAFGIPPSPFPHFATALFIELHQLHQPPQQLLSPAAAAPQFSIRLFYRNETDVDTLYELSIPDCPAPCTVERLEHVRAEILSTKLEQDNECAGGSFFADKFVWSERINSITLQHRELIYITLIGVLALLCVSMCGYIACCSVAARCCTHRRKKRQWKRRKMKWAHVGGGTAASTTTTLVTTTGADDQPLLPLEEMGTINEMSSSSSSNESDDGGGGGGDEEEAVFERHGRGRRSGRKMRTNQQQKLDDDDDNGL</sequence>
<reference evidence="5 6" key="1">
    <citation type="submission" date="2024-10" db="EMBL/GenBank/DDBJ databases">
        <authorList>
            <person name="Kim D."/>
        </authorList>
    </citation>
    <scope>NUCLEOTIDE SEQUENCE [LARGE SCALE GENOMIC DNA]</scope>
    <source>
        <strain evidence="5">Taebaek</strain>
    </source>
</reference>
<accession>A0ABD2JAQ8</accession>
<dbReference type="GO" id="GO:0003993">
    <property type="term" value="F:acid phosphatase activity"/>
    <property type="evidence" value="ECO:0007669"/>
    <property type="project" value="UniProtKB-EC"/>
</dbReference>
<dbReference type="InterPro" id="IPR029033">
    <property type="entry name" value="His_PPase_superfam"/>
</dbReference>
<keyword evidence="4" id="KW-0472">Membrane</keyword>
<name>A0ABD2JAQ8_HETSC</name>
<evidence type="ECO:0000313" key="5">
    <source>
        <dbReference type="EMBL" id="KAL3087706.1"/>
    </source>
</evidence>
<comment type="similarity">
    <text evidence="2">Belongs to the histidine acid phosphatase family.</text>
</comment>
<dbReference type="InterPro" id="IPR050645">
    <property type="entry name" value="Histidine_acid_phosphatase"/>
</dbReference>